<keyword evidence="4 8" id="KW-0521">NADP</keyword>
<reference evidence="11 12" key="2">
    <citation type="submission" date="2019-05" db="EMBL/GenBank/DDBJ databases">
        <title>Genome evolution of the obligate endosymbiont Buchnera aphidicola.</title>
        <authorList>
            <person name="Moran N.A."/>
        </authorList>
    </citation>
    <scope>NUCLEOTIDE SEQUENCE [LARGE SCALE GENOMIC DNA]</scope>
    <source>
        <strain evidence="11 12">Tca</strain>
    </source>
</reference>
<evidence type="ECO:0000313" key="11">
    <source>
        <dbReference type="EMBL" id="QCI26899.1"/>
    </source>
</evidence>
<dbReference type="SUPFAM" id="SSF51735">
    <property type="entry name" value="NAD(P)-binding Rossmann-fold domains"/>
    <property type="match status" value="1"/>
</dbReference>
<gene>
    <name evidence="8" type="primary">aroE</name>
    <name evidence="11" type="ORF">D9V80_01940</name>
</gene>
<evidence type="ECO:0000256" key="7">
    <source>
        <dbReference type="ARBA" id="ARBA00049442"/>
    </source>
</evidence>
<dbReference type="GO" id="GO:0009073">
    <property type="term" value="P:aromatic amino acid family biosynthetic process"/>
    <property type="evidence" value="ECO:0007669"/>
    <property type="project" value="UniProtKB-KW"/>
</dbReference>
<dbReference type="Pfam" id="PF01488">
    <property type="entry name" value="Shikimate_DH"/>
    <property type="match status" value="1"/>
</dbReference>
<dbReference type="PANTHER" id="PTHR21089">
    <property type="entry name" value="SHIKIMATE DEHYDROGENASE"/>
    <property type="match status" value="1"/>
</dbReference>
<evidence type="ECO:0000256" key="4">
    <source>
        <dbReference type="ARBA" id="ARBA00022857"/>
    </source>
</evidence>
<feature type="binding site" evidence="8">
    <location>
        <position position="273"/>
    </location>
    <ligand>
        <name>shikimate</name>
        <dbReference type="ChEBI" id="CHEBI:36208"/>
    </ligand>
</feature>
<evidence type="ECO:0000256" key="5">
    <source>
        <dbReference type="ARBA" id="ARBA00023002"/>
    </source>
</evidence>
<dbReference type="EMBL" id="CP034852">
    <property type="protein sequence ID" value="QCI26899.1"/>
    <property type="molecule type" value="Genomic_DNA"/>
</dbReference>
<feature type="binding site" evidence="8">
    <location>
        <position position="266"/>
    </location>
    <ligand>
        <name>NADP(+)</name>
        <dbReference type="ChEBI" id="CHEBI:58349"/>
    </ligand>
</feature>
<comment type="pathway">
    <text evidence="1 8">Metabolic intermediate biosynthesis; chorismate biosynthesis; chorismate from D-erythrose 4-phosphate and phosphoenolpyruvate: step 4/7.</text>
</comment>
<feature type="binding site" evidence="8">
    <location>
        <begin position="39"/>
        <end position="41"/>
    </location>
    <ligand>
        <name>shikimate</name>
        <dbReference type="ChEBI" id="CHEBI:36208"/>
    </ligand>
</feature>
<dbReference type="GO" id="GO:0009423">
    <property type="term" value="P:chorismate biosynthetic process"/>
    <property type="evidence" value="ECO:0007669"/>
    <property type="project" value="UniProtKB-UniRule"/>
</dbReference>
<dbReference type="NCBIfam" id="TIGR00507">
    <property type="entry name" value="aroE"/>
    <property type="match status" value="1"/>
</dbReference>
<evidence type="ECO:0000256" key="1">
    <source>
        <dbReference type="ARBA" id="ARBA00004871"/>
    </source>
</evidence>
<comment type="function">
    <text evidence="8">Involved in the biosynthesis of the chorismate, which leads to the biosynthesis of aromatic amino acids. Catalyzes the reversible NADPH linked reduction of 3-dehydroshikimate (DHSA) to yield shikimate (SA).</text>
</comment>
<feature type="binding site" evidence="8">
    <location>
        <begin position="177"/>
        <end position="182"/>
    </location>
    <ligand>
        <name>NADP(+)</name>
        <dbReference type="ChEBI" id="CHEBI:58349"/>
    </ligand>
</feature>
<dbReference type="OrthoDB" id="9776868at2"/>
<dbReference type="InterPro" id="IPR006151">
    <property type="entry name" value="Shikm_DH/Glu-tRNA_Rdtase"/>
</dbReference>
<dbReference type="InterPro" id="IPR022893">
    <property type="entry name" value="Shikimate_DH_fam"/>
</dbReference>
<dbReference type="Pfam" id="PF08501">
    <property type="entry name" value="Shikimate_dh_N"/>
    <property type="match status" value="1"/>
</dbReference>
<organism evidence="11 12">
    <name type="scientific">Buchnera aphidicola</name>
    <name type="common">Thelaxes californica</name>
    <dbReference type="NCBI Taxonomy" id="1315998"/>
    <lineage>
        <taxon>Bacteria</taxon>
        <taxon>Pseudomonadati</taxon>
        <taxon>Pseudomonadota</taxon>
        <taxon>Gammaproteobacteria</taxon>
        <taxon>Enterobacterales</taxon>
        <taxon>Erwiniaceae</taxon>
        <taxon>Buchnera</taxon>
    </lineage>
</organism>
<reference evidence="11 12" key="1">
    <citation type="submission" date="2018-12" db="EMBL/GenBank/DDBJ databases">
        <authorList>
            <person name="Chong R.A."/>
        </authorList>
    </citation>
    <scope>NUCLEOTIDE SEQUENCE [LARGE SCALE GENOMIC DNA]</scope>
    <source>
        <strain evidence="11 12">Tca</strain>
    </source>
</reference>
<proteinExistence type="inferred from homology"/>
<feature type="binding site" evidence="8">
    <location>
        <position position="112"/>
    </location>
    <ligand>
        <name>shikimate</name>
        <dbReference type="ChEBI" id="CHEBI:36208"/>
    </ligand>
</feature>
<keyword evidence="5 8" id="KW-0560">Oxidoreductase</keyword>
<keyword evidence="12" id="KW-1185">Reference proteome</keyword>
<dbReference type="Proteomes" id="UP000298782">
    <property type="component" value="Chromosome"/>
</dbReference>
<feature type="binding site" evidence="8">
    <location>
        <position position="128"/>
    </location>
    <ligand>
        <name>shikimate</name>
        <dbReference type="ChEBI" id="CHEBI:36208"/>
    </ligand>
</feature>
<dbReference type="Gene3D" id="3.40.50.10860">
    <property type="entry name" value="Leucine Dehydrogenase, chain A, domain 1"/>
    <property type="match status" value="1"/>
</dbReference>
<dbReference type="GO" id="GO:0008652">
    <property type="term" value="P:amino acid biosynthetic process"/>
    <property type="evidence" value="ECO:0007669"/>
    <property type="project" value="UniProtKB-KW"/>
</dbReference>
<sequence>MLDIDKNHFITNFLLEKLYIMIINKNVLYSVFGNPINHSLSPLIHNFFSEYSGIHYDYNAKLIEIDSFEKCISIFFQNKYAKGANITAPFKNKAYFLSDHLTDRAFIAGSVNTFKKNKNNIIIGDNTDGVGILYDLKRLNYLEKKKISKILILGAGGAAKGIIPVLLQDGHNVFVYNRTIKKTKEIYKNLNMLGNLCILNNFDDKKLLFDCIINTTSCIFDPIFEYFPYNLFSINTVFYDICYNLNCDTSFLVWCKKRGALNCSDGLGMLISQAAYSFLLWFNCLIHIDDLINYVFKKILQKNYNF</sequence>
<dbReference type="PANTHER" id="PTHR21089:SF1">
    <property type="entry name" value="BIFUNCTIONAL 3-DEHYDROQUINATE DEHYDRATASE_SHIKIMATE DEHYDROGENASE, CHLOROPLASTIC"/>
    <property type="match status" value="1"/>
</dbReference>
<evidence type="ECO:0000256" key="2">
    <source>
        <dbReference type="ARBA" id="ARBA00012962"/>
    </source>
</evidence>
<dbReference type="GO" id="GO:0050661">
    <property type="term" value="F:NADP binding"/>
    <property type="evidence" value="ECO:0007669"/>
    <property type="project" value="InterPro"/>
</dbReference>
<comment type="catalytic activity">
    <reaction evidence="7 8">
        <text>shikimate + NADP(+) = 3-dehydroshikimate + NADPH + H(+)</text>
        <dbReference type="Rhea" id="RHEA:17737"/>
        <dbReference type="ChEBI" id="CHEBI:15378"/>
        <dbReference type="ChEBI" id="CHEBI:16630"/>
        <dbReference type="ChEBI" id="CHEBI:36208"/>
        <dbReference type="ChEBI" id="CHEBI:57783"/>
        <dbReference type="ChEBI" id="CHEBI:58349"/>
        <dbReference type="EC" id="1.1.1.25"/>
    </reaction>
</comment>
<dbReference type="AlphaFoldDB" id="A0A4D6YC13"/>
<dbReference type="InterPro" id="IPR036291">
    <property type="entry name" value="NAD(P)-bd_dom_sf"/>
</dbReference>
<dbReference type="Gene3D" id="3.40.50.720">
    <property type="entry name" value="NAD(P)-binding Rossmann-like Domain"/>
    <property type="match status" value="1"/>
</dbReference>
<evidence type="ECO:0000313" key="12">
    <source>
        <dbReference type="Proteomes" id="UP000298782"/>
    </source>
</evidence>
<evidence type="ECO:0000256" key="8">
    <source>
        <dbReference type="HAMAP-Rule" id="MF_00222"/>
    </source>
</evidence>
<evidence type="ECO:0000259" key="10">
    <source>
        <dbReference type="Pfam" id="PF08501"/>
    </source>
</evidence>
<feature type="binding site" evidence="8">
    <location>
        <begin position="154"/>
        <end position="158"/>
    </location>
    <ligand>
        <name>NADP(+)</name>
        <dbReference type="ChEBI" id="CHEBI:58349"/>
    </ligand>
</feature>
<dbReference type="UniPathway" id="UPA00053">
    <property type="reaction ID" value="UER00087"/>
</dbReference>
<dbReference type="InterPro" id="IPR011342">
    <property type="entry name" value="Shikimate_DH"/>
</dbReference>
<keyword evidence="3 8" id="KW-0028">Amino-acid biosynthesis</keyword>
<feature type="domain" description="Quinate/shikimate 5-dehydrogenase/glutamyl-tRNA reductase" evidence="9">
    <location>
        <begin position="144"/>
        <end position="217"/>
    </location>
</feature>
<dbReference type="NCBIfam" id="NF001310">
    <property type="entry name" value="PRK00258.1-2"/>
    <property type="match status" value="1"/>
</dbReference>
<evidence type="ECO:0000259" key="9">
    <source>
        <dbReference type="Pfam" id="PF01488"/>
    </source>
</evidence>
<feature type="binding site" evidence="8">
    <location>
        <position position="103"/>
    </location>
    <ligand>
        <name>NADP(+)</name>
        <dbReference type="ChEBI" id="CHEBI:58349"/>
    </ligand>
</feature>
<dbReference type="EC" id="1.1.1.25" evidence="2 8"/>
<dbReference type="InterPro" id="IPR013708">
    <property type="entry name" value="Shikimate_DH-bd_N"/>
</dbReference>
<dbReference type="GO" id="GO:0019632">
    <property type="term" value="P:shikimate metabolic process"/>
    <property type="evidence" value="ECO:0007669"/>
    <property type="project" value="InterPro"/>
</dbReference>
<dbReference type="CDD" id="cd01065">
    <property type="entry name" value="NAD_bind_Shikimate_DH"/>
    <property type="match status" value="1"/>
</dbReference>
<evidence type="ECO:0000256" key="6">
    <source>
        <dbReference type="ARBA" id="ARBA00023141"/>
    </source>
</evidence>
<feature type="domain" description="Shikimate dehydrogenase substrate binding N-terminal" evidence="10">
    <location>
        <begin position="31"/>
        <end position="113"/>
    </location>
</feature>
<dbReference type="GO" id="GO:0005829">
    <property type="term" value="C:cytosol"/>
    <property type="evidence" value="ECO:0007669"/>
    <property type="project" value="TreeGrafter"/>
</dbReference>
<dbReference type="InterPro" id="IPR046346">
    <property type="entry name" value="Aminoacid_DH-like_N_sf"/>
</dbReference>
<protein>
    <recommendedName>
        <fullName evidence="2 8">Shikimate dehydrogenase (NADP(+))</fullName>
        <shortName evidence="8">SDH</shortName>
        <ecNumber evidence="2 8">1.1.1.25</ecNumber>
    </recommendedName>
</protein>
<feature type="active site" description="Proton acceptor" evidence="8">
    <location>
        <position position="91"/>
    </location>
</feature>
<feature type="binding site" evidence="8">
    <location>
        <position position="243"/>
    </location>
    <ligand>
        <name>shikimate</name>
        <dbReference type="ChEBI" id="CHEBI:36208"/>
    </ligand>
</feature>
<feature type="binding site" evidence="8">
    <location>
        <position position="87"/>
    </location>
    <ligand>
        <name>shikimate</name>
        <dbReference type="ChEBI" id="CHEBI:36208"/>
    </ligand>
</feature>
<name>A0A4D6YC13_9GAMM</name>
<accession>A0A4D6YC13</accession>
<dbReference type="GO" id="GO:0004764">
    <property type="term" value="F:shikimate 3-dehydrogenase (NADP+) activity"/>
    <property type="evidence" value="ECO:0007669"/>
    <property type="project" value="UniProtKB-UniRule"/>
</dbReference>
<dbReference type="HAMAP" id="MF_00222">
    <property type="entry name" value="Shikimate_DH_AroE"/>
    <property type="match status" value="1"/>
</dbReference>
<comment type="subunit">
    <text evidence="8">Homodimer.</text>
</comment>
<keyword evidence="6 8" id="KW-0057">Aromatic amino acid biosynthesis</keyword>
<dbReference type="SUPFAM" id="SSF53223">
    <property type="entry name" value="Aminoacid dehydrogenase-like, N-terminal domain"/>
    <property type="match status" value="1"/>
</dbReference>
<comment type="similarity">
    <text evidence="8">Belongs to the shikimate dehydrogenase family.</text>
</comment>
<evidence type="ECO:0000256" key="3">
    <source>
        <dbReference type="ARBA" id="ARBA00022605"/>
    </source>
</evidence>
<feature type="binding site" evidence="8">
    <location>
        <position position="241"/>
    </location>
    <ligand>
        <name>NADP(+)</name>
        <dbReference type="ChEBI" id="CHEBI:58349"/>
    </ligand>
</feature>